<dbReference type="PROSITE" id="PS51900">
    <property type="entry name" value="CB"/>
    <property type="match status" value="1"/>
</dbReference>
<dbReference type="SUPFAM" id="SSF56349">
    <property type="entry name" value="DNA breaking-rejoining enzymes"/>
    <property type="match status" value="1"/>
</dbReference>
<dbReference type="Proteomes" id="UP000325565">
    <property type="component" value="Unassembled WGS sequence"/>
</dbReference>
<keyword evidence="4" id="KW-0233">DNA recombination</keyword>
<name>A0A5E7TGU3_PSEFL</name>
<evidence type="ECO:0000313" key="8">
    <source>
        <dbReference type="EMBL" id="VVP97609.1"/>
    </source>
</evidence>
<dbReference type="Gene3D" id="1.10.150.130">
    <property type="match status" value="1"/>
</dbReference>
<dbReference type="InterPro" id="IPR013762">
    <property type="entry name" value="Integrase-like_cat_sf"/>
</dbReference>
<feature type="domain" description="Tyr recombinase" evidence="6">
    <location>
        <begin position="229"/>
        <end position="417"/>
    </location>
</feature>
<accession>A0A5E7TGU3</accession>
<evidence type="ECO:0000259" key="6">
    <source>
        <dbReference type="PROSITE" id="PS51898"/>
    </source>
</evidence>
<dbReference type="GO" id="GO:0006310">
    <property type="term" value="P:DNA recombination"/>
    <property type="evidence" value="ECO:0007669"/>
    <property type="project" value="UniProtKB-KW"/>
</dbReference>
<sequence>MQNSKDLRAALAGFHLDNPQADWESIRSAIREFAREALQADHSNDPMQSYGMVYDDLKGHLIGHAMTAPMTPVQARGVEAAIAAVNGAQKRLNGDLGALNEILEDGAGCGTPTPLSSSLSVLSTADALTFEGLSTIYVKEHKTNIADSTLKSLGYNLKALNEALEGLDLTNHTRADMQDLKATLGASRSASTVNKLLTTVVTILDWSVNNGLLERHYAKGLKHRKGADSQRKAFSKAQIQTIMEKAVKDTSEASLLIQLGVLTGARLHELTTLVKGDFRTVNGVLMLSINKDQAHKSLKNAHSVRMVPLVASLGFDLEGFLKRLDTLAGDDDQLFQQFGKAHLANTANALLRGFHGEVDKDLVFHSLRHSLASSLKSSGARLEVAQAILGHSSGSITWDLYGRCGTLSVVEMAEAMTVALL</sequence>
<evidence type="ECO:0000256" key="3">
    <source>
        <dbReference type="ARBA" id="ARBA00023125"/>
    </source>
</evidence>
<evidence type="ECO:0000256" key="5">
    <source>
        <dbReference type="PROSITE-ProRule" id="PRU01248"/>
    </source>
</evidence>
<dbReference type="InterPro" id="IPR050808">
    <property type="entry name" value="Phage_Integrase"/>
</dbReference>
<dbReference type="GO" id="GO:0015074">
    <property type="term" value="P:DNA integration"/>
    <property type="evidence" value="ECO:0007669"/>
    <property type="project" value="UniProtKB-KW"/>
</dbReference>
<keyword evidence="2" id="KW-0229">DNA integration</keyword>
<dbReference type="GO" id="GO:0003677">
    <property type="term" value="F:DNA binding"/>
    <property type="evidence" value="ECO:0007669"/>
    <property type="project" value="UniProtKB-UniRule"/>
</dbReference>
<dbReference type="InterPro" id="IPR002104">
    <property type="entry name" value="Integrase_catalytic"/>
</dbReference>
<dbReference type="InterPro" id="IPR010998">
    <property type="entry name" value="Integrase_recombinase_N"/>
</dbReference>
<organism evidence="8 9">
    <name type="scientific">Pseudomonas fluorescens</name>
    <dbReference type="NCBI Taxonomy" id="294"/>
    <lineage>
        <taxon>Bacteria</taxon>
        <taxon>Pseudomonadati</taxon>
        <taxon>Pseudomonadota</taxon>
        <taxon>Gammaproteobacteria</taxon>
        <taxon>Pseudomonadales</taxon>
        <taxon>Pseudomonadaceae</taxon>
        <taxon>Pseudomonas</taxon>
    </lineage>
</organism>
<dbReference type="PANTHER" id="PTHR30629">
    <property type="entry name" value="PROPHAGE INTEGRASE"/>
    <property type="match status" value="1"/>
</dbReference>
<evidence type="ECO:0000256" key="2">
    <source>
        <dbReference type="ARBA" id="ARBA00022908"/>
    </source>
</evidence>
<dbReference type="EMBL" id="CABVJB010000005">
    <property type="protein sequence ID" value="VVP97609.1"/>
    <property type="molecule type" value="Genomic_DNA"/>
</dbReference>
<dbReference type="Gene3D" id="1.10.443.10">
    <property type="entry name" value="Intergrase catalytic core"/>
    <property type="match status" value="1"/>
</dbReference>
<proteinExistence type="inferred from homology"/>
<dbReference type="RefSeq" id="WP_191622240.1">
    <property type="nucleotide sequence ID" value="NZ_CABVJB010000005.1"/>
</dbReference>
<evidence type="ECO:0000313" key="9">
    <source>
        <dbReference type="Proteomes" id="UP000325565"/>
    </source>
</evidence>
<feature type="domain" description="Core-binding (CB)" evidence="7">
    <location>
        <begin position="128"/>
        <end position="208"/>
    </location>
</feature>
<comment type="similarity">
    <text evidence="1">Belongs to the 'phage' integrase family.</text>
</comment>
<dbReference type="PROSITE" id="PS51898">
    <property type="entry name" value="TYR_RECOMBINASE"/>
    <property type="match status" value="1"/>
</dbReference>
<gene>
    <name evidence="8" type="primary">xerD_1</name>
    <name evidence="8" type="ORF">PS922_03326</name>
</gene>
<evidence type="ECO:0000256" key="1">
    <source>
        <dbReference type="ARBA" id="ARBA00008857"/>
    </source>
</evidence>
<dbReference type="AlphaFoldDB" id="A0A5E7TGU3"/>
<keyword evidence="3 5" id="KW-0238">DNA-binding</keyword>
<protein>
    <submittedName>
        <fullName evidence="8">Tyrosine recombinase XerD</fullName>
    </submittedName>
</protein>
<dbReference type="Pfam" id="PF00589">
    <property type="entry name" value="Phage_integrase"/>
    <property type="match status" value="1"/>
</dbReference>
<evidence type="ECO:0000256" key="4">
    <source>
        <dbReference type="ARBA" id="ARBA00023172"/>
    </source>
</evidence>
<dbReference type="InterPro" id="IPR011010">
    <property type="entry name" value="DNA_brk_join_enz"/>
</dbReference>
<dbReference type="PANTHER" id="PTHR30629:SF2">
    <property type="entry name" value="PROPHAGE INTEGRASE INTS-RELATED"/>
    <property type="match status" value="1"/>
</dbReference>
<evidence type="ECO:0000259" key="7">
    <source>
        <dbReference type="PROSITE" id="PS51900"/>
    </source>
</evidence>
<dbReference type="InterPro" id="IPR044068">
    <property type="entry name" value="CB"/>
</dbReference>
<reference evidence="8 9" key="1">
    <citation type="submission" date="2019-09" db="EMBL/GenBank/DDBJ databases">
        <authorList>
            <person name="Chandra G."/>
            <person name="Truman W A."/>
        </authorList>
    </citation>
    <scope>NUCLEOTIDE SEQUENCE [LARGE SCALE GENOMIC DNA]</scope>
    <source>
        <strain evidence="8">PS922</strain>
    </source>
</reference>